<dbReference type="InterPro" id="IPR017900">
    <property type="entry name" value="4Fe4S_Fe_S_CS"/>
</dbReference>
<evidence type="ECO:0000256" key="1">
    <source>
        <dbReference type="ARBA" id="ARBA00022448"/>
    </source>
</evidence>
<evidence type="ECO:0000256" key="3">
    <source>
        <dbReference type="ARBA" id="ARBA00022723"/>
    </source>
</evidence>
<dbReference type="InterPro" id="IPR018488">
    <property type="entry name" value="cNMP-bd_CS"/>
</dbReference>
<dbReference type="PANTHER" id="PTHR42859:SF10">
    <property type="entry name" value="DIMETHYLSULFOXIDE REDUCTASE CHAIN B"/>
    <property type="match status" value="1"/>
</dbReference>
<protein>
    <submittedName>
        <fullName evidence="9">4Fe-4S dicluster domain-containing protein</fullName>
    </submittedName>
</protein>
<keyword evidence="6" id="KW-0411">Iron-sulfur</keyword>
<dbReference type="Gene3D" id="3.50.50.60">
    <property type="entry name" value="FAD/NAD(P)-binding domain"/>
    <property type="match status" value="2"/>
</dbReference>
<keyword evidence="4" id="KW-0249">Electron transport</keyword>
<evidence type="ECO:0000259" key="7">
    <source>
        <dbReference type="PROSITE" id="PS50042"/>
    </source>
</evidence>
<evidence type="ECO:0000256" key="2">
    <source>
        <dbReference type="ARBA" id="ARBA00022485"/>
    </source>
</evidence>
<dbReference type="Pfam" id="PF13247">
    <property type="entry name" value="Fer4_11"/>
    <property type="match status" value="1"/>
</dbReference>
<dbReference type="SUPFAM" id="SSF54862">
    <property type="entry name" value="4Fe-4S ferredoxins"/>
    <property type="match status" value="1"/>
</dbReference>
<dbReference type="Pfam" id="PF00027">
    <property type="entry name" value="cNMP_binding"/>
    <property type="match status" value="2"/>
</dbReference>
<dbReference type="PROSITE" id="PS50042">
    <property type="entry name" value="CNMP_BINDING_3"/>
    <property type="match status" value="2"/>
</dbReference>
<dbReference type="PROSITE" id="PS00198">
    <property type="entry name" value="4FE4S_FER_1"/>
    <property type="match status" value="1"/>
</dbReference>
<name>A0A3N0V7M8_9GAMM</name>
<dbReference type="Gene3D" id="2.60.120.10">
    <property type="entry name" value="Jelly Rolls"/>
    <property type="match status" value="2"/>
</dbReference>
<evidence type="ECO:0000256" key="5">
    <source>
        <dbReference type="ARBA" id="ARBA00023004"/>
    </source>
</evidence>
<comment type="caution">
    <text evidence="9">The sequence shown here is derived from an EMBL/GenBank/DDBJ whole genome shotgun (WGS) entry which is preliminary data.</text>
</comment>
<dbReference type="InterPro" id="IPR014710">
    <property type="entry name" value="RmlC-like_jellyroll"/>
</dbReference>
<accession>A0A3N0V7M8</accession>
<evidence type="ECO:0000313" key="10">
    <source>
        <dbReference type="Proteomes" id="UP000282106"/>
    </source>
</evidence>
<dbReference type="InterPro" id="IPR050294">
    <property type="entry name" value="RnfB_subfamily"/>
</dbReference>
<dbReference type="GO" id="GO:0046872">
    <property type="term" value="F:metal ion binding"/>
    <property type="evidence" value="ECO:0007669"/>
    <property type="project" value="UniProtKB-KW"/>
</dbReference>
<dbReference type="PROSITE" id="PS51379">
    <property type="entry name" value="4FE4S_FER_2"/>
    <property type="match status" value="2"/>
</dbReference>
<feature type="domain" description="Cyclic nucleotide-binding" evidence="7">
    <location>
        <begin position="480"/>
        <end position="599"/>
    </location>
</feature>
<proteinExistence type="predicted"/>
<dbReference type="PRINTS" id="PR00368">
    <property type="entry name" value="FADPNR"/>
</dbReference>
<dbReference type="PANTHER" id="PTHR42859">
    <property type="entry name" value="OXIDOREDUCTASE"/>
    <property type="match status" value="1"/>
</dbReference>
<dbReference type="InParanoid" id="A0A3N0V7M8"/>
<feature type="domain" description="4Fe-4S ferredoxin-type" evidence="8">
    <location>
        <begin position="628"/>
        <end position="660"/>
    </location>
</feature>
<evidence type="ECO:0000256" key="6">
    <source>
        <dbReference type="ARBA" id="ARBA00023014"/>
    </source>
</evidence>
<evidence type="ECO:0000256" key="4">
    <source>
        <dbReference type="ARBA" id="ARBA00022982"/>
    </source>
</evidence>
<gene>
    <name evidence="9" type="ORF">ED208_13005</name>
</gene>
<dbReference type="InterPro" id="IPR018490">
    <property type="entry name" value="cNMP-bd_dom_sf"/>
</dbReference>
<dbReference type="Proteomes" id="UP000282106">
    <property type="component" value="Unassembled WGS sequence"/>
</dbReference>
<keyword evidence="1" id="KW-0813">Transport</keyword>
<evidence type="ECO:0000259" key="8">
    <source>
        <dbReference type="PROSITE" id="PS51379"/>
    </source>
</evidence>
<dbReference type="EMBL" id="RJVO01000006">
    <property type="protein sequence ID" value="ROH88729.1"/>
    <property type="molecule type" value="Genomic_DNA"/>
</dbReference>
<dbReference type="Gene3D" id="3.30.70.20">
    <property type="match status" value="2"/>
</dbReference>
<dbReference type="InterPro" id="IPR017896">
    <property type="entry name" value="4Fe4S_Fe-S-bd"/>
</dbReference>
<dbReference type="PROSITE" id="PS00889">
    <property type="entry name" value="CNMP_BINDING_2"/>
    <property type="match status" value="2"/>
</dbReference>
<dbReference type="InterPro" id="IPR000595">
    <property type="entry name" value="cNMP-bd_dom"/>
</dbReference>
<reference evidence="9 10" key="1">
    <citation type="submission" date="2018-10" db="EMBL/GenBank/DDBJ databases">
        <authorList>
            <person name="Chen W.-M."/>
        </authorList>
    </citation>
    <scope>NUCLEOTIDE SEQUENCE [LARGE SCALE GENOMIC DNA]</scope>
    <source>
        <strain evidence="9 10">THS-13</strain>
    </source>
</reference>
<evidence type="ECO:0000313" key="9">
    <source>
        <dbReference type="EMBL" id="ROH88729.1"/>
    </source>
</evidence>
<dbReference type="Pfam" id="PF13738">
    <property type="entry name" value="Pyr_redox_3"/>
    <property type="match status" value="1"/>
</dbReference>
<sequence length="799" mass="84981">MGIPRVKIAIVGSGPAGLSAAARAAELGIPHLLLEAEAHLSHTIHRYQKGKQVMAEPAQLPLRSTAPFAAGKREAILQAWNDSARKLGIQVRYGAAVSAIRASSDGFALDTTSGETVEAERVVLAIGLQGNLRKLGCEGEDLDLAQYQLDDPEAYRDEAIVVVGAGDAAIENALALAAHNRVSIVNRRDEFDRAKKGNSEAILKAIAEGRIQHLSNATVAWLRQDAPGQGRLCLDTAEGKAEIACNRVIARLGATPPRAFVESCGVNFPSRDANAVPAVSARYESNVPGLYIIGALAGYPLIKQAMNQGYEVVEYIEGRSPEPADALLLAAKFRVMPGYQSVEAGIARIRERIPVLAPLTSLQLREFLLDSEVHQVQPGALIFRHNDYSDSFYSVLDGGVQIQVDEAESGRQIALGSGQFFGEMSLISGRRRSATVHAGPAGAVLIETPRGSMNKLIASVAAVRRVLDETFLLRAIQAKLAPGLDAAALRELVASASLARYAAGELLFREGDPGDCLHLIRKGSVTVARELAGREVVLAYVPAGQYVGEMALLTEQPRAATVKAAVATETIRLEASAFKALLSRHPQLRQRINDTFGQRLVANSAVDSQGGGGVVQFLMNQGLGEATDVLLIDEGLCVRCDHCEKACADTHGGVSRLDRETGPTYEQLHVPTSCRHCEHPHCMKDCPPDAIHRAPGGEVYITDACIGCGNCERNCPYGVIQMGVTSPAQPSLWRWLLLGGKEPGAAPGSADKGAAKKAVKCDMCKDLSGGPACVRACPTGAAVRVSPDQFLQISRGTDE</sequence>
<dbReference type="CDD" id="cd16367">
    <property type="entry name" value="DMSOR_beta_like"/>
    <property type="match status" value="1"/>
</dbReference>
<keyword evidence="5" id="KW-0408">Iron</keyword>
<feature type="domain" description="Cyclic nucleotide-binding" evidence="7">
    <location>
        <begin position="355"/>
        <end position="474"/>
    </location>
</feature>
<dbReference type="SUPFAM" id="SSF51905">
    <property type="entry name" value="FAD/NAD(P)-binding domain"/>
    <property type="match status" value="1"/>
</dbReference>
<dbReference type="InterPro" id="IPR036188">
    <property type="entry name" value="FAD/NAD-bd_sf"/>
</dbReference>
<dbReference type="AlphaFoldDB" id="A0A3N0V7M8"/>
<dbReference type="GO" id="GO:0051539">
    <property type="term" value="F:4 iron, 4 sulfur cluster binding"/>
    <property type="evidence" value="ECO:0007669"/>
    <property type="project" value="UniProtKB-KW"/>
</dbReference>
<keyword evidence="2" id="KW-0004">4Fe-4S</keyword>
<feature type="domain" description="4Fe-4S ferredoxin-type" evidence="8">
    <location>
        <begin position="696"/>
        <end position="725"/>
    </location>
</feature>
<organism evidence="9 10">
    <name type="scientific">Stagnimonas aquatica</name>
    <dbReference type="NCBI Taxonomy" id="2689987"/>
    <lineage>
        <taxon>Bacteria</taxon>
        <taxon>Pseudomonadati</taxon>
        <taxon>Pseudomonadota</taxon>
        <taxon>Gammaproteobacteria</taxon>
        <taxon>Nevskiales</taxon>
        <taxon>Nevskiaceae</taxon>
        <taxon>Stagnimonas</taxon>
    </lineage>
</organism>
<keyword evidence="10" id="KW-1185">Reference proteome</keyword>
<dbReference type="SUPFAM" id="SSF51206">
    <property type="entry name" value="cAMP-binding domain-like"/>
    <property type="match status" value="2"/>
</dbReference>
<dbReference type="PRINTS" id="PR00469">
    <property type="entry name" value="PNDRDTASEII"/>
</dbReference>
<keyword evidence="3" id="KW-0479">Metal-binding</keyword>
<dbReference type="CDD" id="cd00038">
    <property type="entry name" value="CAP_ED"/>
    <property type="match status" value="2"/>
</dbReference>
<dbReference type="SMART" id="SM00100">
    <property type="entry name" value="cNMP"/>
    <property type="match status" value="2"/>
</dbReference>